<dbReference type="AlphaFoldDB" id="A0A2Z6E921"/>
<dbReference type="PROSITE" id="PS00409">
    <property type="entry name" value="PROKAR_NTER_METHYL"/>
    <property type="match status" value="1"/>
</dbReference>
<organism evidence="1 2">
    <name type="scientific">Aerosticca soli</name>
    <dbReference type="NCBI Taxonomy" id="2010829"/>
    <lineage>
        <taxon>Bacteria</taxon>
        <taxon>Pseudomonadati</taxon>
        <taxon>Pseudomonadota</taxon>
        <taxon>Gammaproteobacteria</taxon>
        <taxon>Lysobacterales</taxon>
        <taxon>Rhodanobacteraceae</taxon>
        <taxon>Aerosticca</taxon>
    </lineage>
</organism>
<accession>A0A2Z6E921</accession>
<protein>
    <submittedName>
        <fullName evidence="1">General secretion pathway protein I</fullName>
    </submittedName>
</protein>
<dbReference type="Pfam" id="PF07963">
    <property type="entry name" value="N_methyl"/>
    <property type="match status" value="1"/>
</dbReference>
<name>A0A2Z6E921_9GAMM</name>
<evidence type="ECO:0000313" key="2">
    <source>
        <dbReference type="Proteomes" id="UP000270530"/>
    </source>
</evidence>
<reference evidence="2" key="2">
    <citation type="submission" date="2018-06" db="EMBL/GenBank/DDBJ databases">
        <title>Genome sequence of Rhodanobacteraceae bacterium strain Dysh456.</title>
        <authorList>
            <person name="Fukui M."/>
        </authorList>
    </citation>
    <scope>NUCLEOTIDE SEQUENCE [LARGE SCALE GENOMIC DNA]</scope>
    <source>
        <strain evidence="2">Dysh456</strain>
    </source>
</reference>
<dbReference type="KEGG" id="rbd:ALSL_2574"/>
<dbReference type="OrthoDB" id="7864109at2"/>
<dbReference type="NCBIfam" id="TIGR02532">
    <property type="entry name" value="IV_pilin_GFxxxE"/>
    <property type="match status" value="1"/>
</dbReference>
<sequence>MRRARGFSLLEMVAAMLLLALAFTALMQVAGGALRLAGNAGDHSRAALCARSVLDGAFVLEPLRTGSFGGRLGDDCRWQLDVRPWRPAAAAQEPAAPDTPLGLYHLELRVRWGAQGHERTARFSTLRVASTTGEMP</sequence>
<dbReference type="EMBL" id="AP018560">
    <property type="protein sequence ID" value="BBD81198.1"/>
    <property type="molecule type" value="Genomic_DNA"/>
</dbReference>
<dbReference type="InterPro" id="IPR012902">
    <property type="entry name" value="N_methyl_site"/>
</dbReference>
<reference evidence="2" key="1">
    <citation type="submission" date="2018-04" db="EMBL/GenBank/DDBJ databases">
        <authorList>
            <person name="Watanabe M."/>
            <person name="Kojima H."/>
        </authorList>
    </citation>
    <scope>NUCLEOTIDE SEQUENCE [LARGE SCALE GENOMIC DNA]</scope>
    <source>
        <strain evidence="2">Dysh456</strain>
    </source>
</reference>
<dbReference type="Proteomes" id="UP000270530">
    <property type="component" value="Chromosome"/>
</dbReference>
<proteinExistence type="predicted"/>
<keyword evidence="2" id="KW-1185">Reference proteome</keyword>
<gene>
    <name evidence="1" type="ORF">ALSL_2574</name>
</gene>
<dbReference type="RefSeq" id="WP_126539685.1">
    <property type="nucleotide sequence ID" value="NZ_AP018560.1"/>
</dbReference>
<evidence type="ECO:0000313" key="1">
    <source>
        <dbReference type="EMBL" id="BBD81198.1"/>
    </source>
</evidence>